<evidence type="ECO:0000313" key="2">
    <source>
        <dbReference type="EMBL" id="CAE0629722.1"/>
    </source>
</evidence>
<proteinExistence type="predicted"/>
<dbReference type="AlphaFoldDB" id="A0A6V1LKE2"/>
<name>A0A6V1LKE2_HETAK</name>
<dbReference type="EMBL" id="HBIU01018038">
    <property type="protein sequence ID" value="CAE0629722.1"/>
    <property type="molecule type" value="Transcribed_RNA"/>
</dbReference>
<reference evidence="2" key="1">
    <citation type="submission" date="2021-01" db="EMBL/GenBank/DDBJ databases">
        <authorList>
            <person name="Corre E."/>
            <person name="Pelletier E."/>
            <person name="Niang G."/>
            <person name="Scheremetjew M."/>
            <person name="Finn R."/>
            <person name="Kale V."/>
            <person name="Holt S."/>
            <person name="Cochrane G."/>
            <person name="Meng A."/>
            <person name="Brown T."/>
            <person name="Cohen L."/>
        </authorList>
    </citation>
    <scope>NUCLEOTIDE SEQUENCE</scope>
    <source>
        <strain evidence="2">CCMP3107</strain>
    </source>
</reference>
<evidence type="ECO:0000256" key="1">
    <source>
        <dbReference type="SAM" id="MobiDB-lite"/>
    </source>
</evidence>
<protein>
    <submittedName>
        <fullName evidence="2">Uncharacterized protein</fullName>
    </submittedName>
</protein>
<gene>
    <name evidence="2" type="ORF">HAKA00212_LOCUS8408</name>
</gene>
<sequence>MRTEGQEGGLDGVISVHLEPPNNLLVYLISSDRTAGGVLGSFRIEDLGCPPGATLAVLAPDRLEGVCWRAALRAQRLAAAAVGDGSSCGGSGEWGPAEEGEAAVGGIVGRD</sequence>
<accession>A0A6V1LKE2</accession>
<feature type="region of interest" description="Disordered" evidence="1">
    <location>
        <begin position="82"/>
        <end position="111"/>
    </location>
</feature>
<organism evidence="2">
    <name type="scientific">Heterosigma akashiwo</name>
    <name type="common">Chromophytic alga</name>
    <name type="synonym">Heterosigma carterae</name>
    <dbReference type="NCBI Taxonomy" id="2829"/>
    <lineage>
        <taxon>Eukaryota</taxon>
        <taxon>Sar</taxon>
        <taxon>Stramenopiles</taxon>
        <taxon>Ochrophyta</taxon>
        <taxon>Raphidophyceae</taxon>
        <taxon>Chattonellales</taxon>
        <taxon>Chattonellaceae</taxon>
        <taxon>Heterosigma</taxon>
    </lineage>
</organism>